<sequence>MEEESLRYFSYLMMSLAALFCLGVAVVLCAMLLLVLFWDSYRIPVLLFLILLFGGAAAWLGLKLRQAYRLKPPLLAHTMMELARDRDTLRPQP</sequence>
<protein>
    <recommendedName>
        <fullName evidence="4">Membrane protein YqjE</fullName>
    </recommendedName>
</protein>
<evidence type="ECO:0000313" key="2">
    <source>
        <dbReference type="EMBL" id="GIZ52946.1"/>
    </source>
</evidence>
<keyword evidence="3" id="KW-1185">Reference proteome</keyword>
<keyword evidence="1" id="KW-0472">Membrane</keyword>
<accession>A0ABQ4Q7C9</accession>
<dbReference type="Pfam" id="PF07332">
    <property type="entry name" value="Phage_holin_3_6"/>
    <property type="match status" value="1"/>
</dbReference>
<feature type="transmembrane region" description="Helical" evidence="1">
    <location>
        <begin position="43"/>
        <end position="62"/>
    </location>
</feature>
<organism evidence="2 3">
    <name type="scientific">Noviherbaspirillum aridicola</name>
    <dbReference type="NCBI Taxonomy" id="2849687"/>
    <lineage>
        <taxon>Bacteria</taxon>
        <taxon>Pseudomonadati</taxon>
        <taxon>Pseudomonadota</taxon>
        <taxon>Betaproteobacteria</taxon>
        <taxon>Burkholderiales</taxon>
        <taxon>Oxalobacteraceae</taxon>
        <taxon>Noviherbaspirillum</taxon>
    </lineage>
</organism>
<comment type="caution">
    <text evidence="2">The sequence shown here is derived from an EMBL/GenBank/DDBJ whole genome shotgun (WGS) entry which is preliminary data.</text>
</comment>
<gene>
    <name evidence="2" type="ORF">NCCP691_29600</name>
</gene>
<evidence type="ECO:0000256" key="1">
    <source>
        <dbReference type="SAM" id="Phobius"/>
    </source>
</evidence>
<dbReference type="Proteomes" id="UP000887222">
    <property type="component" value="Unassembled WGS sequence"/>
</dbReference>
<dbReference type="InterPro" id="IPR009937">
    <property type="entry name" value="Phage_holin_3_6"/>
</dbReference>
<keyword evidence="1" id="KW-0812">Transmembrane</keyword>
<evidence type="ECO:0008006" key="4">
    <source>
        <dbReference type="Google" id="ProtNLM"/>
    </source>
</evidence>
<evidence type="ECO:0000313" key="3">
    <source>
        <dbReference type="Proteomes" id="UP000887222"/>
    </source>
</evidence>
<reference evidence="2 3" key="1">
    <citation type="journal article" date="2022" name="Int. J. Syst. Evol. Microbiol.">
        <title>Noviherbaspirillum aridicola sp. nov., isolated from an arid soil in Pakistan.</title>
        <authorList>
            <person name="Khan I.U."/>
            <person name="Saqib M."/>
            <person name="Amin A."/>
            <person name="Hussain F."/>
            <person name="Li L."/>
            <person name="Liu Y.H."/>
            <person name="Fang B.Z."/>
            <person name="Ahmed I."/>
            <person name="Li W.J."/>
        </authorList>
    </citation>
    <scope>NUCLEOTIDE SEQUENCE [LARGE SCALE GENOMIC DNA]</scope>
    <source>
        <strain evidence="2 3">NCCP-691</strain>
    </source>
</reference>
<name>A0ABQ4Q7C9_9BURK</name>
<keyword evidence="1" id="KW-1133">Transmembrane helix</keyword>
<dbReference type="EMBL" id="BPMK01000013">
    <property type="protein sequence ID" value="GIZ52946.1"/>
    <property type="molecule type" value="Genomic_DNA"/>
</dbReference>
<proteinExistence type="predicted"/>
<feature type="transmembrane region" description="Helical" evidence="1">
    <location>
        <begin position="12"/>
        <end position="37"/>
    </location>
</feature>